<reference evidence="1" key="1">
    <citation type="journal article" date="2015" name="BMC Genomics">
        <title>Comparative genomics of Fructobacillus spp. and Leuconostoc spp. reveals niche-specific evolution of Fructobacillus spp.</title>
        <authorList>
            <person name="Endo A."/>
            <person name="Tanizawa Y."/>
            <person name="Tanaka N."/>
            <person name="Maeno S."/>
            <person name="Kumar H."/>
            <person name="Shiwa Y."/>
            <person name="Okada S."/>
            <person name="Yoshikawa H."/>
            <person name="Dicks L."/>
            <person name="Nakagawa J."/>
            <person name="Arita M."/>
        </authorList>
    </citation>
    <scope>NUCLEOTIDE SEQUENCE [LARGE SCALE GENOMIC DNA]</scope>
    <source>
        <strain evidence="1">F214-1</strain>
    </source>
</reference>
<proteinExistence type="predicted"/>
<protein>
    <recommendedName>
        <fullName evidence="2">HK97 gp10 family phage protein</fullName>
    </recommendedName>
</protein>
<accession>A0A3F3H589</accession>
<dbReference type="AlphaFoldDB" id="A0A3F3H589"/>
<sequence length="134" mass="15497">MSKFGDFEFDDFKEMAANFQKAVDADIMQEVIDLSLKQAGQIILTDVKERTPVRKINGGTLRGDWRLSKTDINAIQLSNNIEYAPFVEYGHRLRNGGFFPGVFMLRDTINDFEEKFQVLVERNLQKKLKEYGLL</sequence>
<evidence type="ECO:0008006" key="2">
    <source>
        <dbReference type="Google" id="ProtNLM"/>
    </source>
</evidence>
<dbReference type="Pfam" id="PF04883">
    <property type="entry name" value="HK97-gp10_like"/>
    <property type="match status" value="1"/>
</dbReference>
<evidence type="ECO:0000313" key="1">
    <source>
        <dbReference type="EMBL" id="GAP04887.1"/>
    </source>
</evidence>
<dbReference type="EMBL" id="DF968088">
    <property type="protein sequence ID" value="GAP04887.1"/>
    <property type="molecule type" value="Genomic_DNA"/>
</dbReference>
<dbReference type="RefSeq" id="WP_059394227.1">
    <property type="nucleotide sequence ID" value="NZ_DF968088.1"/>
</dbReference>
<gene>
    <name evidence="1" type="ORF">FTRO_0110220</name>
</gene>
<dbReference type="Proteomes" id="UP000064514">
    <property type="component" value="Unassembled WGS sequence"/>
</dbReference>
<name>A0A3F3H589_9LACO</name>
<dbReference type="STRING" id="709323.GCA_001047135_01450"/>
<dbReference type="InterPro" id="IPR010064">
    <property type="entry name" value="HK97-gp10_tail"/>
</dbReference>
<organism evidence="1">
    <name type="scientific">Fructobacillus tropaeoli</name>
    <dbReference type="NCBI Taxonomy" id="709323"/>
    <lineage>
        <taxon>Bacteria</taxon>
        <taxon>Bacillati</taxon>
        <taxon>Bacillota</taxon>
        <taxon>Bacilli</taxon>
        <taxon>Lactobacillales</taxon>
        <taxon>Lactobacillaceae</taxon>
        <taxon>Fructobacillus</taxon>
    </lineage>
</organism>